<proteinExistence type="predicted"/>
<feature type="compositionally biased region" description="Basic and acidic residues" evidence="1">
    <location>
        <begin position="1"/>
        <end position="10"/>
    </location>
</feature>
<dbReference type="AlphaFoldDB" id="A0A2A9EZI3"/>
<dbReference type="InterPro" id="IPR005135">
    <property type="entry name" value="Endo/exonuclease/phosphatase"/>
</dbReference>
<keyword evidence="2" id="KW-0472">Membrane</keyword>
<keyword evidence="5" id="KW-1185">Reference proteome</keyword>
<dbReference type="InterPro" id="IPR036691">
    <property type="entry name" value="Endo/exonu/phosph_ase_sf"/>
</dbReference>
<evidence type="ECO:0000313" key="4">
    <source>
        <dbReference type="EMBL" id="PFG43722.1"/>
    </source>
</evidence>
<evidence type="ECO:0000259" key="3">
    <source>
        <dbReference type="Pfam" id="PF03372"/>
    </source>
</evidence>
<dbReference type="Proteomes" id="UP000224130">
    <property type="component" value="Unassembled WGS sequence"/>
</dbReference>
<dbReference type="RefSeq" id="WP_211287511.1">
    <property type="nucleotide sequence ID" value="NZ_PDJJ01000001.1"/>
</dbReference>
<dbReference type="SUPFAM" id="SSF56219">
    <property type="entry name" value="DNase I-like"/>
    <property type="match status" value="1"/>
</dbReference>
<sequence length="343" mass="35133">MRTELHEHPTGHHAGPATTATAPRGRSGAASVRPRRRAPGALVACAAVAVALLVVLHRDVPDAYGVGSLVETVLPWLGVGVLLLGAAAVASRSWTAVVAVAFAAGAWGWVCWPLAAPAPDGRGDLVVVQHNVADTNADLRGTAEALLAADPDVVTLVEVTPAVAEVLTDLLAPALPHHAVRGTVGVWSRYPLTDVEGLDLRPAGAGATWERGLRVVVDRPVGVDPRVYAVHAPSVRLAPREGFTSAARDETLRLLGDVLAADPAPVLVVGGDLNATLLDRGLGPVLAEVVTPAGAFGGTFPAAVPLVRIDHVLARGAEVTGLAVLARTGSDHRPVVAEVTFGS</sequence>
<accession>A0A2A9EZI3</accession>
<dbReference type="Pfam" id="PF03372">
    <property type="entry name" value="Exo_endo_phos"/>
    <property type="match status" value="1"/>
</dbReference>
<dbReference type="EMBL" id="PDJJ01000001">
    <property type="protein sequence ID" value="PFG43722.1"/>
    <property type="molecule type" value="Genomic_DNA"/>
</dbReference>
<feature type="transmembrane region" description="Helical" evidence="2">
    <location>
        <begin position="40"/>
        <end position="57"/>
    </location>
</feature>
<reference evidence="4 5" key="1">
    <citation type="submission" date="2017-10" db="EMBL/GenBank/DDBJ databases">
        <title>Sequencing the genomes of 1000 actinobacteria strains.</title>
        <authorList>
            <person name="Klenk H.-P."/>
        </authorList>
    </citation>
    <scope>NUCLEOTIDE SEQUENCE [LARGE SCALE GENOMIC DNA]</scope>
    <source>
        <strain evidence="4 5">DSM 21863</strain>
    </source>
</reference>
<comment type="caution">
    <text evidence="4">The sequence shown here is derived from an EMBL/GenBank/DDBJ whole genome shotgun (WGS) entry which is preliminary data.</text>
</comment>
<dbReference type="Gene3D" id="3.60.10.10">
    <property type="entry name" value="Endonuclease/exonuclease/phosphatase"/>
    <property type="match status" value="1"/>
</dbReference>
<evidence type="ECO:0000313" key="5">
    <source>
        <dbReference type="Proteomes" id="UP000224130"/>
    </source>
</evidence>
<keyword evidence="2" id="KW-1133">Transmembrane helix</keyword>
<name>A0A2A9EZI3_9MICO</name>
<feature type="compositionally biased region" description="Low complexity" evidence="1">
    <location>
        <begin position="12"/>
        <end position="31"/>
    </location>
</feature>
<keyword evidence="2" id="KW-0812">Transmembrane</keyword>
<gene>
    <name evidence="4" type="ORF">ATJ88_2429</name>
</gene>
<dbReference type="GO" id="GO:0003824">
    <property type="term" value="F:catalytic activity"/>
    <property type="evidence" value="ECO:0007669"/>
    <property type="project" value="InterPro"/>
</dbReference>
<feature type="region of interest" description="Disordered" evidence="1">
    <location>
        <begin position="1"/>
        <end position="31"/>
    </location>
</feature>
<evidence type="ECO:0000256" key="2">
    <source>
        <dbReference type="SAM" id="Phobius"/>
    </source>
</evidence>
<protein>
    <submittedName>
        <fullName evidence="4">Vancomycin resistance protein VanJ</fullName>
    </submittedName>
</protein>
<organism evidence="4 5">
    <name type="scientific">Isoptericola jiangsuensis</name>
    <dbReference type="NCBI Taxonomy" id="548579"/>
    <lineage>
        <taxon>Bacteria</taxon>
        <taxon>Bacillati</taxon>
        <taxon>Actinomycetota</taxon>
        <taxon>Actinomycetes</taxon>
        <taxon>Micrococcales</taxon>
        <taxon>Promicromonosporaceae</taxon>
        <taxon>Isoptericola</taxon>
    </lineage>
</organism>
<feature type="transmembrane region" description="Helical" evidence="2">
    <location>
        <begin position="63"/>
        <end position="87"/>
    </location>
</feature>
<evidence type="ECO:0000256" key="1">
    <source>
        <dbReference type="SAM" id="MobiDB-lite"/>
    </source>
</evidence>
<feature type="transmembrane region" description="Helical" evidence="2">
    <location>
        <begin position="94"/>
        <end position="115"/>
    </location>
</feature>
<feature type="domain" description="Endonuclease/exonuclease/phosphatase" evidence="3">
    <location>
        <begin position="131"/>
        <end position="332"/>
    </location>
</feature>